<dbReference type="PANTHER" id="PTHR30605">
    <property type="entry name" value="ANHYDRO-N-ACETYLMURAMIC ACID KINASE"/>
    <property type="match status" value="1"/>
</dbReference>
<evidence type="ECO:0000256" key="1">
    <source>
        <dbReference type="ARBA" id="ARBA00023277"/>
    </source>
</evidence>
<evidence type="ECO:0000313" key="3">
    <source>
        <dbReference type="EMBL" id="BAV64168.1"/>
    </source>
</evidence>
<comment type="pathway">
    <text evidence="2">Amino-sugar metabolism; 1,6-anhydro-N-acetylmuramate degradation.</text>
</comment>
<keyword evidence="4" id="KW-1185">Reference proteome</keyword>
<comment type="similarity">
    <text evidence="2">Belongs to the anhydro-N-acetylmuramic acid kinase family.</text>
</comment>
<dbReference type="KEGG" id="sclo:SCLO_1011280"/>
<comment type="function">
    <text evidence="2">Catalyzes the specific phosphorylation of 1,6-anhydro-N-acetylmuramic acid (anhMurNAc) with the simultaneous cleavage of the 1,6-anhydro ring, generating MurNAc-6-P. Is required for the utilization of anhMurNAc either imported from the medium or derived from its own cell wall murein, and thus plays a role in cell wall recycling.</text>
</comment>
<keyword evidence="2" id="KW-0808">Transferase</keyword>
<dbReference type="UniPathway" id="UPA00544"/>
<evidence type="ECO:0000256" key="2">
    <source>
        <dbReference type="HAMAP-Rule" id="MF_01270"/>
    </source>
</evidence>
<dbReference type="Pfam" id="PF03702">
    <property type="entry name" value="AnmK"/>
    <property type="match status" value="1"/>
</dbReference>
<dbReference type="Proteomes" id="UP000218272">
    <property type="component" value="Chromosome SCLO_1"/>
</dbReference>
<dbReference type="GO" id="GO:0097175">
    <property type="term" value="P:1,6-anhydro-N-acetyl-beta-muramic acid catabolic process"/>
    <property type="evidence" value="ECO:0007669"/>
    <property type="project" value="UniProtKB-UniRule"/>
</dbReference>
<keyword evidence="1 2" id="KW-0119">Carbohydrate metabolism</keyword>
<feature type="binding site" evidence="2">
    <location>
        <begin position="3"/>
        <end position="10"/>
    </location>
    <ligand>
        <name>ATP</name>
        <dbReference type="ChEBI" id="CHEBI:30616"/>
    </ligand>
</feature>
<dbReference type="PANTHER" id="PTHR30605:SF0">
    <property type="entry name" value="ANHYDRO-N-ACETYLMURAMIC ACID KINASE"/>
    <property type="match status" value="1"/>
</dbReference>
<dbReference type="EC" id="2.7.1.170" evidence="2"/>
<evidence type="ECO:0000313" key="4">
    <source>
        <dbReference type="Proteomes" id="UP000218272"/>
    </source>
</evidence>
<dbReference type="GO" id="GO:0016773">
    <property type="term" value="F:phosphotransferase activity, alcohol group as acceptor"/>
    <property type="evidence" value="ECO:0007669"/>
    <property type="project" value="UniProtKB-UniRule"/>
</dbReference>
<keyword evidence="2 3" id="KW-0418">Kinase</keyword>
<accession>A0A1E1F0V8</accession>
<keyword evidence="2" id="KW-0547">Nucleotide-binding</keyword>
<dbReference type="AlphaFoldDB" id="A0A1E1F0V8"/>
<dbReference type="GO" id="GO:0006040">
    <property type="term" value="P:amino sugar metabolic process"/>
    <property type="evidence" value="ECO:0007669"/>
    <property type="project" value="InterPro"/>
</dbReference>
<comment type="catalytic activity">
    <reaction evidence="2">
        <text>1,6-anhydro-N-acetyl-beta-muramate + ATP + H2O = N-acetyl-D-muramate 6-phosphate + ADP + H(+)</text>
        <dbReference type="Rhea" id="RHEA:24952"/>
        <dbReference type="ChEBI" id="CHEBI:15377"/>
        <dbReference type="ChEBI" id="CHEBI:15378"/>
        <dbReference type="ChEBI" id="CHEBI:30616"/>
        <dbReference type="ChEBI" id="CHEBI:58690"/>
        <dbReference type="ChEBI" id="CHEBI:58722"/>
        <dbReference type="ChEBI" id="CHEBI:456216"/>
        <dbReference type="EC" id="2.7.1.170"/>
    </reaction>
</comment>
<dbReference type="InterPro" id="IPR005338">
    <property type="entry name" value="Anhydro_N_Ac-Mur_kinase"/>
</dbReference>
<proteinExistence type="inferred from homology"/>
<gene>
    <name evidence="2" type="primary">anmK</name>
    <name evidence="3" type="ORF">SCLO_1011280</name>
</gene>
<dbReference type="EMBL" id="AP017655">
    <property type="protein sequence ID" value="BAV64168.1"/>
    <property type="molecule type" value="Genomic_DNA"/>
</dbReference>
<dbReference type="HAMAP" id="MF_01270">
    <property type="entry name" value="AnhMurNAc_kinase"/>
    <property type="match status" value="1"/>
</dbReference>
<dbReference type="GO" id="GO:0016301">
    <property type="term" value="F:kinase activity"/>
    <property type="evidence" value="ECO:0007669"/>
    <property type="project" value="UniProtKB-KW"/>
</dbReference>
<name>A0A1E1F0V8_9SPHN</name>
<dbReference type="InterPro" id="IPR043129">
    <property type="entry name" value="ATPase_NBD"/>
</dbReference>
<keyword evidence="2" id="KW-0067">ATP-binding</keyword>
<protein>
    <recommendedName>
        <fullName evidence="2">Anhydro-N-acetylmuramic acid kinase</fullName>
        <ecNumber evidence="2">2.7.1.170</ecNumber>
    </recommendedName>
    <alternativeName>
        <fullName evidence="2">AnhMurNAc kinase</fullName>
    </alternativeName>
</protein>
<dbReference type="Gene3D" id="3.30.420.40">
    <property type="match status" value="2"/>
</dbReference>
<sequence>MSGTSRDGIDAALIETDGEGTVRPIAFHAMPYGEGFRLRLAEACQRAMAMDAPGFEPLIRSVEEELTELHVEAVADLLGRSGHIAGDIGVIGFHGHTVAHRPERRWTWQIGDGAALAGAFGIDVVADLRSADVAAGGQGAPLLPVYHRALAHGLAKPVAVLNLGGVANITAIGAEGELVAFDTGMASGLIDNWMQSHGAGGFDAGGATAAKGRVDDARLAAMLADPWFAAPPPKSIDREAFSIEAARGLSLEDGAATLTAFSAAAVARGLEHLEARPQRIYVAGGGRHNRTLMAMLAQRTGVDVRPVDELGWDGDALEAQGFAYMAVRSVKALAISFPGTTGAPEPMTGGMLFQAG</sequence>
<organism evidence="3 4">
    <name type="scientific">Sphingobium cloacae</name>
    <dbReference type="NCBI Taxonomy" id="120107"/>
    <lineage>
        <taxon>Bacteria</taxon>
        <taxon>Pseudomonadati</taxon>
        <taxon>Pseudomonadota</taxon>
        <taxon>Alphaproteobacteria</taxon>
        <taxon>Sphingomonadales</taxon>
        <taxon>Sphingomonadaceae</taxon>
        <taxon>Sphingobium</taxon>
    </lineage>
</organism>
<reference evidence="3 4" key="1">
    <citation type="submission" date="2016-10" db="EMBL/GenBank/DDBJ databases">
        <title>Complete Genome Sequence of the Nonylphenol-Degrading Bacterium Sphingobium cloacae JCM 10874T.</title>
        <authorList>
            <person name="Ootsuka M."/>
            <person name="Nishizawa T."/>
            <person name="Ohta H."/>
        </authorList>
    </citation>
    <scope>NUCLEOTIDE SEQUENCE [LARGE SCALE GENOMIC DNA]</scope>
    <source>
        <strain evidence="3 4">JCM 10874</strain>
    </source>
</reference>
<comment type="pathway">
    <text evidence="2">Cell wall biogenesis; peptidoglycan recycling.</text>
</comment>
<dbReference type="NCBIfam" id="NF007141">
    <property type="entry name" value="PRK09585.1-5"/>
    <property type="match status" value="1"/>
</dbReference>
<dbReference type="SUPFAM" id="SSF53067">
    <property type="entry name" value="Actin-like ATPase domain"/>
    <property type="match status" value="1"/>
</dbReference>
<dbReference type="GO" id="GO:0009254">
    <property type="term" value="P:peptidoglycan turnover"/>
    <property type="evidence" value="ECO:0007669"/>
    <property type="project" value="UniProtKB-UniRule"/>
</dbReference>
<dbReference type="GO" id="GO:0005524">
    <property type="term" value="F:ATP binding"/>
    <property type="evidence" value="ECO:0007669"/>
    <property type="project" value="UniProtKB-UniRule"/>
</dbReference>
<dbReference type="UniPathway" id="UPA00343"/>